<dbReference type="EMBL" id="CAJVCH010011560">
    <property type="protein sequence ID" value="CAG7670918.1"/>
    <property type="molecule type" value="Genomic_DNA"/>
</dbReference>
<organism evidence="2 3">
    <name type="scientific">Allacma fusca</name>
    <dbReference type="NCBI Taxonomy" id="39272"/>
    <lineage>
        <taxon>Eukaryota</taxon>
        <taxon>Metazoa</taxon>
        <taxon>Ecdysozoa</taxon>
        <taxon>Arthropoda</taxon>
        <taxon>Hexapoda</taxon>
        <taxon>Collembola</taxon>
        <taxon>Symphypleona</taxon>
        <taxon>Sminthuridae</taxon>
        <taxon>Allacma</taxon>
    </lineage>
</organism>
<sequence>MATETQKKKRLFQYENLMRYKNQVVAHIEKTEPSFESLVKLEAIVQKIEAENARFQSLSEEIIVKLKTDDDEDKKMREEYFVDMDVATELEVDVKSKIAWIKAGLDKNRSEESIINSNSSSSSGNGSSSGFRYAPIMKEIEPPTFDGDATKFQEWRSMFENLVHENADYSPTCKLYFLKKCLVGKASNIVDHYEISRDGYAEAWSHVIYRFSKPRSVLGAFFKKLVSLETIKNENGIQNLLDTTNSVIRGLTSIGEEVNPTFSRFLAFLIRSKLDDNTKRDWENFYTNMEFYPKFKDLDKFLQSRAHVVDERTEERKISSNLIKKDKKSTFVAITNKKPACKKCNGEHAIYTCTEFLSMSPKERQLFCKSKALCVICLSYGHLSPNCKSQKFRCQCGDPHNYLLHFGSNLSAQNGPKSKEKSVDAKVIVQPVVPKSSEATASEKESLSCVVATEKNVEKTVLLPSAIVRFVCGNVVGTLRVLLDSCSQATFISDAAVKKFNLPTKRSSIVSSIRGVGASCTKTSSSVDLIVSSKKDRFRLEVQADIVPASAMKYTVNAEFSKDVLNALRNVPLADPAYLDRNISISNIDMIIGAEYFGQCILDQSLRVGTLDLRLSQFGWIVSGTVLQKGTEKFVGFTRQSIDENLRKFWEIEEAEIVSKVKDSEADRCMKHFEETYKIGEDGKFCVRLPFKLEKSKIAHNRKLALKALSRMENKLSEKLKISYSDFMKEYLEMGHMSLIPDYDPDACFLPHRAVIREGSETTPLRVVFNATAGTPSLNESLMVGPKIQRDLYDILINMRWYKYVFSADIAKMYRMIWVAIEDRKYQSIFWRDSVFEIIKQFQLNTLTYGTGPASFIATMCLEIIARMVEPYDPFLAFLIRNNFFMDDFTGGAQTIEEAIRIQRGLHLALEKFGFLLRKYSSNSKELLNNIDLKLHAASGSKTMTESLCSVPVLGLIWRPEEDDYSVKVKIEDLDSQTIVTKRIILSLISRTFDPIGLVSPVLVRGKLLLKEVWLEGKDWDDPVSPETAALFVSYIKDLTDLNFVKIPRYIFGAFECTIVGFCDASDKAYCAAVYIRAQNEKGKIFCRLISSKTRVAPVKELTIPKLELQAAKLLVDLVSRIANNLKIPLQNIVNFSDSTVVLCWLSKPPDEWKTFVSNRVRTILDVFPFCQWTYVRSNENPADDATRGLKVEEFVGKTRWFDGPEFLYHENYRSFHPIPNLDTHLALERRKVKVAFCVGVVDDFTSRSSSYLRLIRAIALICRKIRNFRARIRNLEPINESPTLSKEEVEKSEKIVVCFVQSIHFFKDIERLKINLPLKNKSALLSLDPYLDKDGVLRLLDYSVTENFEWRFIPPASPHQGGIWEAAVKSFKKHLVAVTKENALNIEEFRTLFAKIEAVLNMRPLCYKGGVEQGTEILTPSHFLIGRNIMSVPAIDSEEVNLSRRLLLIQNIFKGFWSVWSKDYLNQLQQRYKWKNRVPNVKVGQLVFVKNNQPKPFKWPLGIVRKVYPDKEGLVRVVDVEFGGQIRSRNITNLVILPEDK</sequence>
<dbReference type="Pfam" id="PF18701">
    <property type="entry name" value="DUF5641"/>
    <property type="match status" value="1"/>
</dbReference>
<dbReference type="OrthoDB" id="7764848at2759"/>
<proteinExistence type="predicted"/>
<dbReference type="InterPro" id="IPR005312">
    <property type="entry name" value="DUF1759"/>
</dbReference>
<gene>
    <name evidence="2" type="ORF">AFUS01_LOCUS2050</name>
</gene>
<name>A0A8J2JEA6_9HEXA</name>
<feature type="domain" description="DUF5641" evidence="1">
    <location>
        <begin position="1447"/>
        <end position="1538"/>
    </location>
</feature>
<evidence type="ECO:0000313" key="3">
    <source>
        <dbReference type="Proteomes" id="UP000708208"/>
    </source>
</evidence>
<keyword evidence="3" id="KW-1185">Reference proteome</keyword>
<dbReference type="PANTHER" id="PTHR47331:SF1">
    <property type="entry name" value="GAG-LIKE PROTEIN"/>
    <property type="match status" value="1"/>
</dbReference>
<dbReference type="Pfam" id="PF03564">
    <property type="entry name" value="DUF1759"/>
    <property type="match status" value="1"/>
</dbReference>
<dbReference type="Proteomes" id="UP000708208">
    <property type="component" value="Unassembled WGS sequence"/>
</dbReference>
<evidence type="ECO:0000259" key="1">
    <source>
        <dbReference type="Pfam" id="PF18701"/>
    </source>
</evidence>
<protein>
    <recommendedName>
        <fullName evidence="1">DUF5641 domain-containing protein</fullName>
    </recommendedName>
</protein>
<comment type="caution">
    <text evidence="2">The sequence shown here is derived from an EMBL/GenBank/DDBJ whole genome shotgun (WGS) entry which is preliminary data.</text>
</comment>
<reference evidence="2" key="1">
    <citation type="submission" date="2021-06" db="EMBL/GenBank/DDBJ databases">
        <authorList>
            <person name="Hodson N. C."/>
            <person name="Mongue J. A."/>
            <person name="Jaron S. K."/>
        </authorList>
    </citation>
    <scope>NUCLEOTIDE SEQUENCE</scope>
</reference>
<dbReference type="Pfam" id="PF05380">
    <property type="entry name" value="Peptidase_A17"/>
    <property type="match status" value="1"/>
</dbReference>
<accession>A0A8J2JEA6</accession>
<evidence type="ECO:0000313" key="2">
    <source>
        <dbReference type="EMBL" id="CAG7670918.1"/>
    </source>
</evidence>
<dbReference type="InterPro" id="IPR040676">
    <property type="entry name" value="DUF5641"/>
</dbReference>
<dbReference type="PANTHER" id="PTHR47331">
    <property type="entry name" value="PHD-TYPE DOMAIN-CONTAINING PROTEIN"/>
    <property type="match status" value="1"/>
</dbReference>
<dbReference type="InterPro" id="IPR008042">
    <property type="entry name" value="Retrotrans_Pao"/>
</dbReference>